<keyword evidence="3" id="KW-1185">Reference proteome</keyword>
<organism evidence="2 3">
    <name type="scientific">Armillaria luteobubalina</name>
    <dbReference type="NCBI Taxonomy" id="153913"/>
    <lineage>
        <taxon>Eukaryota</taxon>
        <taxon>Fungi</taxon>
        <taxon>Dikarya</taxon>
        <taxon>Basidiomycota</taxon>
        <taxon>Agaricomycotina</taxon>
        <taxon>Agaricomycetes</taxon>
        <taxon>Agaricomycetidae</taxon>
        <taxon>Agaricales</taxon>
        <taxon>Marasmiineae</taxon>
        <taxon>Physalacriaceae</taxon>
        <taxon>Armillaria</taxon>
    </lineage>
</organism>
<proteinExistence type="predicted"/>
<reference evidence="2" key="1">
    <citation type="submission" date="2023-06" db="EMBL/GenBank/DDBJ databases">
        <authorList>
            <consortium name="Lawrence Berkeley National Laboratory"/>
            <person name="Ahrendt S."/>
            <person name="Sahu N."/>
            <person name="Indic B."/>
            <person name="Wong-Bajracharya J."/>
            <person name="Merenyi Z."/>
            <person name="Ke H.-M."/>
            <person name="Monk M."/>
            <person name="Kocsube S."/>
            <person name="Drula E."/>
            <person name="Lipzen A."/>
            <person name="Balint B."/>
            <person name="Henrissat B."/>
            <person name="Andreopoulos B."/>
            <person name="Martin F.M."/>
            <person name="Harder C.B."/>
            <person name="Rigling D."/>
            <person name="Ford K.L."/>
            <person name="Foster G.D."/>
            <person name="Pangilinan J."/>
            <person name="Papanicolaou A."/>
            <person name="Barry K."/>
            <person name="LaButti K."/>
            <person name="Viragh M."/>
            <person name="Koriabine M."/>
            <person name="Yan M."/>
            <person name="Riley R."/>
            <person name="Champramary S."/>
            <person name="Plett K.L."/>
            <person name="Tsai I.J."/>
            <person name="Slot J."/>
            <person name="Sipos G."/>
            <person name="Plett J."/>
            <person name="Nagy L.G."/>
            <person name="Grigoriev I.V."/>
        </authorList>
    </citation>
    <scope>NUCLEOTIDE SEQUENCE</scope>
    <source>
        <strain evidence="2">HWK02</strain>
    </source>
</reference>
<dbReference type="EMBL" id="JAUEPU010000007">
    <property type="protein sequence ID" value="KAK0500813.1"/>
    <property type="molecule type" value="Genomic_DNA"/>
</dbReference>
<feature type="compositionally biased region" description="Basic and acidic residues" evidence="1">
    <location>
        <begin position="15"/>
        <end position="30"/>
    </location>
</feature>
<accession>A0AA39QFV3</accession>
<comment type="caution">
    <text evidence="2">The sequence shown here is derived from an EMBL/GenBank/DDBJ whole genome shotgun (WGS) entry which is preliminary data.</text>
</comment>
<protein>
    <submittedName>
        <fullName evidence="2">Uncharacterized protein</fullName>
    </submittedName>
</protein>
<dbReference type="AlphaFoldDB" id="A0AA39QFV3"/>
<evidence type="ECO:0000313" key="2">
    <source>
        <dbReference type="EMBL" id="KAK0500813.1"/>
    </source>
</evidence>
<gene>
    <name evidence="2" type="ORF">EDD18DRAFT_1101803</name>
</gene>
<feature type="region of interest" description="Disordered" evidence="1">
    <location>
        <begin position="1"/>
        <end position="36"/>
    </location>
</feature>
<dbReference type="Proteomes" id="UP001175228">
    <property type="component" value="Unassembled WGS sequence"/>
</dbReference>
<sequence length="864" mass="98026">MYDPVGDARSNPCKIEGDAKSNPCRKEGDARSNPGAERFPGRYDLPCAPHTSAFTRHSSLHTWKYLQLHISIYIASDASPATILLALRHLVGAFLIHPASRRLRRCCFDFGLDELSVPPVLHGLQRSSISGLFALGLVFEGFFHVYRALGSPGYRLVSDIWTSYTVPVSRLSLLRYSLYVIIKTMEHQFTYEHLSKNPTGLLHKRNTADPIGPFDGKLGALVEEGWFMVTPNASGLYQPPLGINREMYIRADFRYGADDPLLWPQFYRPKDPLDPFLPLYDSVTRSDFSTFSYASQDNQLGTFSSASFTRLQTAAKKIIDMSESQTASWGVSHSLLRDFRSGLLTLLHCLEFLPFIFDRLCLTVAETQRIAIEMRAIMEYITIYRPRMLATNQPPRGSIAADKELIGVFTTDPIIVEEFYRAKIPVWHLLKLDRLPFTRIDAYTLPLDPNQYLTLRSPRIRLRSVFIGASDQAEKYKAFQHFTRNHMRLPNPFALVPDQVRLDPPLPEPLPSTSRSKPYDRPIQREKQVQPSPSSQIGFLSVVVHPRLPPAVLVWRAAVEATSSDRSRCYPEARVPEANGYIFPRPDIFIGVQDERKSLELMKAWLCLRPLLLARVSCSSYSAQPMAHQSWRVILNLDRLMKAARTDGASSSRGMPTKAAKRREQAVDFLQGCAGELRIDTDFNVGAAVWRGIELEQLTDDHHREISWELAELNFRFELFALDARAATNGGNHDLLLHCIPHGLTTAFAAVDIGSANHGLGHPTWRQRAPYVFPLINTMRSWRACPDLIQQKKTGYTEAEFTEMEKCAAVFYTESFFRFFGRAPVIPRHLSHSPQTMFVPETHEDVYTERPGLVFDLAQFRPLP</sequence>
<name>A0AA39QFV3_9AGAR</name>
<evidence type="ECO:0000313" key="3">
    <source>
        <dbReference type="Proteomes" id="UP001175228"/>
    </source>
</evidence>
<evidence type="ECO:0000256" key="1">
    <source>
        <dbReference type="SAM" id="MobiDB-lite"/>
    </source>
</evidence>
<feature type="compositionally biased region" description="Basic and acidic residues" evidence="1">
    <location>
        <begin position="517"/>
        <end position="528"/>
    </location>
</feature>
<feature type="region of interest" description="Disordered" evidence="1">
    <location>
        <begin position="504"/>
        <end position="532"/>
    </location>
</feature>